<name>H5UUQ1_9MICO</name>
<dbReference type="GO" id="GO:0006526">
    <property type="term" value="P:L-arginine biosynthetic process"/>
    <property type="evidence" value="ECO:0007669"/>
    <property type="project" value="InterPro"/>
</dbReference>
<dbReference type="Pfam" id="PF07687">
    <property type="entry name" value="M20_dimer"/>
    <property type="match status" value="1"/>
</dbReference>
<dbReference type="PANTHER" id="PTHR43808:SF31">
    <property type="entry name" value="N-ACETYL-L-CITRULLINE DEACETYLASE"/>
    <property type="match status" value="1"/>
</dbReference>
<keyword evidence="1" id="KW-0479">Metal-binding</keyword>
<keyword evidence="2" id="KW-0378">Hydrolase</keyword>
<dbReference type="InterPro" id="IPR011650">
    <property type="entry name" value="Peptidase_M20_dimer"/>
</dbReference>
<dbReference type="PANTHER" id="PTHR43808">
    <property type="entry name" value="ACETYLORNITHINE DEACETYLASE"/>
    <property type="match status" value="1"/>
</dbReference>
<evidence type="ECO:0000256" key="2">
    <source>
        <dbReference type="ARBA" id="ARBA00022801"/>
    </source>
</evidence>
<comment type="caution">
    <text evidence="4">The sequence shown here is derived from an EMBL/GenBank/DDBJ whole genome shotgun (WGS) entry which is preliminary data.</text>
</comment>
<dbReference type="InterPro" id="IPR002933">
    <property type="entry name" value="Peptidase_M20"/>
</dbReference>
<reference evidence="4 5" key="1">
    <citation type="submission" date="2012-02" db="EMBL/GenBank/DDBJ databases">
        <title>Whole genome shotgun sequence of Mobilicoccus pelagius NBRC 104925.</title>
        <authorList>
            <person name="Yoshida Y."/>
            <person name="Hosoyama A."/>
            <person name="Tsuchikane K."/>
            <person name="Katsumata H."/>
            <person name="Yamazaki S."/>
            <person name="Fujita N."/>
        </authorList>
    </citation>
    <scope>NUCLEOTIDE SEQUENCE [LARGE SCALE GENOMIC DNA]</scope>
    <source>
        <strain evidence="4 5">NBRC 104925</strain>
    </source>
</reference>
<gene>
    <name evidence="4" type="primary">argE</name>
    <name evidence="4" type="ORF">MOPEL_130_00660</name>
</gene>
<dbReference type="Gene3D" id="3.30.70.360">
    <property type="match status" value="1"/>
</dbReference>
<dbReference type="Pfam" id="PF01546">
    <property type="entry name" value="Peptidase_M20"/>
    <property type="match status" value="1"/>
</dbReference>
<dbReference type="GO" id="GO:0046872">
    <property type="term" value="F:metal ion binding"/>
    <property type="evidence" value="ECO:0007669"/>
    <property type="project" value="UniProtKB-KW"/>
</dbReference>
<dbReference type="OrthoDB" id="7055905at2"/>
<evidence type="ECO:0000313" key="5">
    <source>
        <dbReference type="Proteomes" id="UP000004367"/>
    </source>
</evidence>
<dbReference type="SUPFAM" id="SSF53187">
    <property type="entry name" value="Zn-dependent exopeptidases"/>
    <property type="match status" value="1"/>
</dbReference>
<dbReference type="CDD" id="cd03894">
    <property type="entry name" value="M20_ArgE"/>
    <property type="match status" value="1"/>
</dbReference>
<sequence>MQQTQQPESLAWIEKLVAIDTTSRDSNLPLVDLVAAELRERGLELHVFPDATGQKANLVATVPAADGSRNGGVVLSAHTDVVPVDGQEWSSDPFTTEIRDGRLYGRGTCDMKGFLGVALHTLPRMLEAELTEPIHLALTYDEEVGCVGGGEIVKQFAEIGLDPRACIVGEPSMMHVIGGHKSMNVVRFTFCGVAAHSSRTPYGVNAIEYASRFVCAVRERAEGWRDEGPRDEAYGVPYTTASVNLVSGGIAGNTVPDRCSVQLEFRSIGADDPEEILGWMREVAGDLEREMKAENDAARVEVEILAQAPGFDAPHDSATARLAVELGAIASEEKVNYGTEAGQYAGAGIDTVVCGPGDIAQAHTADEYVELSQLVACEEFMNALVDRLSRTGDSSAHAQ</sequence>
<dbReference type="STRING" id="1089455.MOPEL_130_00660"/>
<keyword evidence="5" id="KW-1185">Reference proteome</keyword>
<evidence type="ECO:0000259" key="3">
    <source>
        <dbReference type="Pfam" id="PF07687"/>
    </source>
</evidence>
<dbReference type="AlphaFoldDB" id="H5UUQ1"/>
<evidence type="ECO:0000256" key="1">
    <source>
        <dbReference type="ARBA" id="ARBA00022723"/>
    </source>
</evidence>
<protein>
    <submittedName>
        <fullName evidence="4">Acetylornithine deacetylase</fullName>
    </submittedName>
</protein>
<accession>H5UUQ1</accession>
<dbReference type="Proteomes" id="UP000004367">
    <property type="component" value="Unassembled WGS sequence"/>
</dbReference>
<dbReference type="InterPro" id="IPR010169">
    <property type="entry name" value="AcOrn-deacetyl"/>
</dbReference>
<dbReference type="RefSeq" id="WP_009483302.1">
    <property type="nucleotide sequence ID" value="NZ_BAFE01000089.1"/>
</dbReference>
<proteinExistence type="predicted"/>
<organism evidence="4 5">
    <name type="scientific">Mobilicoccus pelagius NBRC 104925</name>
    <dbReference type="NCBI Taxonomy" id="1089455"/>
    <lineage>
        <taxon>Bacteria</taxon>
        <taxon>Bacillati</taxon>
        <taxon>Actinomycetota</taxon>
        <taxon>Actinomycetes</taxon>
        <taxon>Micrococcales</taxon>
        <taxon>Dermatophilaceae</taxon>
        <taxon>Mobilicoccus</taxon>
    </lineage>
</organism>
<dbReference type="eggNOG" id="COG0624">
    <property type="taxonomic scope" value="Bacteria"/>
</dbReference>
<dbReference type="NCBIfam" id="TIGR01892">
    <property type="entry name" value="AcOrn-deacetyl"/>
    <property type="match status" value="1"/>
</dbReference>
<dbReference type="EMBL" id="BAFE01000089">
    <property type="protein sequence ID" value="GAB49459.1"/>
    <property type="molecule type" value="Genomic_DNA"/>
</dbReference>
<dbReference type="GO" id="GO:0008777">
    <property type="term" value="F:acetylornithine deacetylase activity"/>
    <property type="evidence" value="ECO:0007669"/>
    <property type="project" value="TreeGrafter"/>
</dbReference>
<dbReference type="Gene3D" id="3.40.630.10">
    <property type="entry name" value="Zn peptidases"/>
    <property type="match status" value="1"/>
</dbReference>
<dbReference type="InterPro" id="IPR050072">
    <property type="entry name" value="Peptidase_M20A"/>
</dbReference>
<evidence type="ECO:0000313" key="4">
    <source>
        <dbReference type="EMBL" id="GAB49459.1"/>
    </source>
</evidence>
<dbReference type="InterPro" id="IPR036264">
    <property type="entry name" value="Bact_exopeptidase_dim_dom"/>
</dbReference>
<dbReference type="SUPFAM" id="SSF55031">
    <property type="entry name" value="Bacterial exopeptidase dimerisation domain"/>
    <property type="match status" value="1"/>
</dbReference>
<dbReference type="NCBIfam" id="NF005710">
    <property type="entry name" value="PRK07522.1"/>
    <property type="match status" value="1"/>
</dbReference>
<feature type="domain" description="Peptidase M20 dimerisation" evidence="3">
    <location>
        <begin position="179"/>
        <end position="289"/>
    </location>
</feature>